<keyword evidence="2" id="KW-0472">Membrane</keyword>
<comment type="caution">
    <text evidence="3">The sequence shown here is derived from an EMBL/GenBank/DDBJ whole genome shotgun (WGS) entry which is preliminary data.</text>
</comment>
<feature type="compositionally biased region" description="Low complexity" evidence="1">
    <location>
        <begin position="59"/>
        <end position="80"/>
    </location>
</feature>
<reference evidence="3 4" key="1">
    <citation type="submission" date="2020-03" db="EMBL/GenBank/DDBJ databases">
        <title>Draft Genome Sequence of Cudoniella acicularis.</title>
        <authorList>
            <person name="Buettner E."/>
            <person name="Kellner H."/>
        </authorList>
    </citation>
    <scope>NUCLEOTIDE SEQUENCE [LARGE SCALE GENOMIC DNA]</scope>
    <source>
        <strain evidence="3 4">DSM 108380</strain>
    </source>
</reference>
<organism evidence="3 4">
    <name type="scientific">Cudoniella acicularis</name>
    <dbReference type="NCBI Taxonomy" id="354080"/>
    <lineage>
        <taxon>Eukaryota</taxon>
        <taxon>Fungi</taxon>
        <taxon>Dikarya</taxon>
        <taxon>Ascomycota</taxon>
        <taxon>Pezizomycotina</taxon>
        <taxon>Leotiomycetes</taxon>
        <taxon>Helotiales</taxon>
        <taxon>Tricladiaceae</taxon>
        <taxon>Cudoniella</taxon>
    </lineage>
</organism>
<dbReference type="AlphaFoldDB" id="A0A8H4RTF1"/>
<evidence type="ECO:0000256" key="2">
    <source>
        <dbReference type="SAM" id="Phobius"/>
    </source>
</evidence>
<feature type="region of interest" description="Disordered" evidence="1">
    <location>
        <begin position="1"/>
        <end position="21"/>
    </location>
</feature>
<evidence type="ECO:0000313" key="4">
    <source>
        <dbReference type="Proteomes" id="UP000566819"/>
    </source>
</evidence>
<name>A0A8H4RTF1_9HELO</name>
<proteinExistence type="predicted"/>
<feature type="transmembrane region" description="Helical" evidence="2">
    <location>
        <begin position="91"/>
        <end position="112"/>
    </location>
</feature>
<keyword evidence="4" id="KW-1185">Reference proteome</keyword>
<feature type="region of interest" description="Disordered" evidence="1">
    <location>
        <begin position="59"/>
        <end position="84"/>
    </location>
</feature>
<gene>
    <name evidence="3" type="ORF">G7Y89_g3337</name>
</gene>
<evidence type="ECO:0000313" key="3">
    <source>
        <dbReference type="EMBL" id="KAF4634761.1"/>
    </source>
</evidence>
<feature type="region of interest" description="Disordered" evidence="1">
    <location>
        <begin position="118"/>
        <end position="164"/>
    </location>
</feature>
<dbReference type="Proteomes" id="UP000566819">
    <property type="component" value="Unassembled WGS sequence"/>
</dbReference>
<protein>
    <submittedName>
        <fullName evidence="3">Uncharacterized protein</fullName>
    </submittedName>
</protein>
<accession>A0A8H4RTF1</accession>
<dbReference type="EMBL" id="JAAMPI010000161">
    <property type="protein sequence ID" value="KAF4634761.1"/>
    <property type="molecule type" value="Genomic_DNA"/>
</dbReference>
<keyword evidence="2" id="KW-1133">Transmembrane helix</keyword>
<keyword evidence="2" id="KW-0812">Transmembrane</keyword>
<evidence type="ECO:0000256" key="1">
    <source>
        <dbReference type="SAM" id="MobiDB-lite"/>
    </source>
</evidence>
<sequence length="164" mass="17030">MARFGGSRKTPGPNIATQPSPVAIGNLNTTISASDNNWADSWKGVWNTILGSNPSNLTSANSNGTSSTSSFTAPSPSAPAVTGGLQTSAKAGIAIGSIAAGEISLVALFIYLRRRKGKVTKDKLSSPLVHKKENKARELEAPQGQSELDGNGHQLNEYGTVEPL</sequence>